<name>A0A8J5IMP8_9STRA</name>
<keyword evidence="4" id="KW-0808">Transferase</keyword>
<evidence type="ECO:0000256" key="8">
    <source>
        <dbReference type="ARBA" id="ARBA00023034"/>
    </source>
</evidence>
<dbReference type="PANTHER" id="PTHR31646:SF1">
    <property type="entry name" value="ALPHA-1,2-MANNOSYLTRANSFERASE MNN2"/>
    <property type="match status" value="1"/>
</dbReference>
<evidence type="ECO:0000256" key="5">
    <source>
        <dbReference type="ARBA" id="ARBA00022692"/>
    </source>
</evidence>
<reference evidence="12" key="1">
    <citation type="submission" date="2021-01" db="EMBL/GenBank/DDBJ databases">
        <title>Phytophthora aleatoria, a newly-described species from Pinus radiata is distinct from Phytophthora cactorum isolates based on comparative genomics.</title>
        <authorList>
            <person name="Mcdougal R."/>
            <person name="Panda P."/>
            <person name="Williams N."/>
            <person name="Studholme D.J."/>
        </authorList>
    </citation>
    <scope>NUCLEOTIDE SEQUENCE</scope>
    <source>
        <strain evidence="12">NZFS 4037</strain>
    </source>
</reference>
<evidence type="ECO:0000256" key="1">
    <source>
        <dbReference type="ARBA" id="ARBA00004394"/>
    </source>
</evidence>
<evidence type="ECO:0000256" key="2">
    <source>
        <dbReference type="ARBA" id="ARBA00004606"/>
    </source>
</evidence>
<keyword evidence="8" id="KW-0333">Golgi apparatus</keyword>
<gene>
    <name evidence="12" type="ORF">JG688_00008904</name>
</gene>
<keyword evidence="5" id="KW-0812">Transmembrane</keyword>
<dbReference type="EMBL" id="JAENGY010000490">
    <property type="protein sequence ID" value="KAG6961803.1"/>
    <property type="molecule type" value="Genomic_DNA"/>
</dbReference>
<feature type="compositionally biased region" description="Low complexity" evidence="11">
    <location>
        <begin position="116"/>
        <end position="132"/>
    </location>
</feature>
<dbReference type="Pfam" id="PF11051">
    <property type="entry name" value="Mannosyl_trans3"/>
    <property type="match status" value="1"/>
</dbReference>
<evidence type="ECO:0008006" key="14">
    <source>
        <dbReference type="Google" id="ProtNLM"/>
    </source>
</evidence>
<evidence type="ECO:0000256" key="4">
    <source>
        <dbReference type="ARBA" id="ARBA00022679"/>
    </source>
</evidence>
<comment type="subcellular location">
    <subcellularLocation>
        <location evidence="10">Endomembrane system</location>
        <topology evidence="10">Single-pass membrane protein</topology>
    </subcellularLocation>
    <subcellularLocation>
        <location evidence="1">Golgi apparatus membrane</location>
    </subcellularLocation>
    <subcellularLocation>
        <location evidence="2">Membrane</location>
        <topology evidence="2">Single-pass type II membrane protein</topology>
    </subcellularLocation>
</comment>
<dbReference type="GO" id="GO:0000026">
    <property type="term" value="F:alpha-1,2-mannosyltransferase activity"/>
    <property type="evidence" value="ECO:0007669"/>
    <property type="project" value="TreeGrafter"/>
</dbReference>
<keyword evidence="7" id="KW-1133">Transmembrane helix</keyword>
<evidence type="ECO:0000313" key="13">
    <source>
        <dbReference type="Proteomes" id="UP000709295"/>
    </source>
</evidence>
<dbReference type="GO" id="GO:0000139">
    <property type="term" value="C:Golgi membrane"/>
    <property type="evidence" value="ECO:0007669"/>
    <property type="project" value="UniProtKB-SubCell"/>
</dbReference>
<dbReference type="Proteomes" id="UP000709295">
    <property type="component" value="Unassembled WGS sequence"/>
</dbReference>
<keyword evidence="6" id="KW-0735">Signal-anchor</keyword>
<evidence type="ECO:0000256" key="11">
    <source>
        <dbReference type="SAM" id="MobiDB-lite"/>
    </source>
</evidence>
<evidence type="ECO:0000256" key="7">
    <source>
        <dbReference type="ARBA" id="ARBA00022989"/>
    </source>
</evidence>
<organism evidence="12 13">
    <name type="scientific">Phytophthora aleatoria</name>
    <dbReference type="NCBI Taxonomy" id="2496075"/>
    <lineage>
        <taxon>Eukaryota</taxon>
        <taxon>Sar</taxon>
        <taxon>Stramenopiles</taxon>
        <taxon>Oomycota</taxon>
        <taxon>Peronosporomycetes</taxon>
        <taxon>Peronosporales</taxon>
        <taxon>Peronosporaceae</taxon>
        <taxon>Phytophthora</taxon>
    </lineage>
</organism>
<dbReference type="InterPro" id="IPR022751">
    <property type="entry name" value="Alpha_mannosyltransferase"/>
</dbReference>
<keyword evidence="13" id="KW-1185">Reference proteome</keyword>
<comment type="caution">
    <text evidence="12">The sequence shown here is derived from an EMBL/GenBank/DDBJ whole genome shotgun (WGS) entry which is preliminary data.</text>
</comment>
<evidence type="ECO:0000256" key="3">
    <source>
        <dbReference type="ARBA" id="ARBA00009105"/>
    </source>
</evidence>
<dbReference type="AlphaFoldDB" id="A0A8J5IMP8"/>
<accession>A0A8J5IMP8</accession>
<dbReference type="PANTHER" id="PTHR31646">
    <property type="entry name" value="ALPHA-1,2-MANNOSYLTRANSFERASE MNN2"/>
    <property type="match status" value="1"/>
</dbReference>
<evidence type="ECO:0000256" key="9">
    <source>
        <dbReference type="ARBA" id="ARBA00023136"/>
    </source>
</evidence>
<keyword evidence="9" id="KW-0472">Membrane</keyword>
<comment type="similarity">
    <text evidence="3">Belongs to the MNN1/MNT family.</text>
</comment>
<sequence length="726" mass="81670">MEVDSLLRPRSNTSSAPEATEEPGAVLLPHHGGVPPSAHALPPSSGGRWLPRLLLVVGAVYAVAMLAWSSQNLNVVRTGSDSAASESNVAAFDQQAKQQQEGSGMDLAAILKAANDQETDAQQAQEKQQNNQETEEDTATYEVTPIPTQAAIDIPMEATQVREALRLAREAVVAKMEADGSMSSLPSASGSQMSDEVRREQEAEEQARDALLLPKGETKPRNLKCLGWKSTGGCSPYGPRKPKNDFSCTKMVPHGHSGYCEVEDTDTGERFRVLRRYCSSSKWDMSFRCSDASNFVNFHYKAREAADNALTPGFTLPNIQENATDKQDEKQRDGIVMVVYPKLIPSAYATIKTLREVLGCRLPIEIWYRSAEMNADPNAMKPLTALAADNQTSTMSFHQITDWHASGYGAKVFAIYNSYFERILFLDADNAPSRDPTFLFSSPEFVENGAMFWPDFWHPGRTIFNIHNQSLLWELIDMPFINMFEQESGQLLIDRWRHAEALELVKFYTFHRPSHFDYMKLVHGDKDLFRLAWLKLGAPFHMIKAPPALAGKTINESFCGLTMVQHDAQGEVLFLHRNSHKLMGEPLREEIDYRTRAIARSRKKAEIRTRYRNEGKEIPPWSELDALVQAEETPAPTIEPPESDGYPDSIVWTHLLSFNPTSKQENYYVKTYNADPEFPKSQNCYGERNVSKSEHFYAQEVADLPFSRLETDLRRFAAEAVEIKKA</sequence>
<feature type="region of interest" description="Disordered" evidence="11">
    <location>
        <begin position="1"/>
        <end position="43"/>
    </location>
</feature>
<evidence type="ECO:0000256" key="10">
    <source>
        <dbReference type="ARBA" id="ARBA00037847"/>
    </source>
</evidence>
<evidence type="ECO:0000313" key="12">
    <source>
        <dbReference type="EMBL" id="KAG6961803.1"/>
    </source>
</evidence>
<protein>
    <recommendedName>
        <fullName evidence="14">Nucleotide-diphospho-sugar transferase</fullName>
    </recommendedName>
</protein>
<feature type="region of interest" description="Disordered" evidence="11">
    <location>
        <begin position="116"/>
        <end position="139"/>
    </location>
</feature>
<evidence type="ECO:0000256" key="6">
    <source>
        <dbReference type="ARBA" id="ARBA00022968"/>
    </source>
</evidence>
<proteinExistence type="inferred from homology"/>
<dbReference type="GO" id="GO:0046354">
    <property type="term" value="P:mannan biosynthetic process"/>
    <property type="evidence" value="ECO:0007669"/>
    <property type="project" value="TreeGrafter"/>
</dbReference>